<protein>
    <submittedName>
        <fullName evidence="1">Uncharacterized protein</fullName>
    </submittedName>
</protein>
<feature type="non-terminal residue" evidence="1">
    <location>
        <position position="1"/>
    </location>
</feature>
<name>A0A9E7EHA8_9LILI</name>
<dbReference type="EMBL" id="CP097502">
    <property type="protein sequence ID" value="URD76851.1"/>
    <property type="molecule type" value="Genomic_DNA"/>
</dbReference>
<organism evidence="1 2">
    <name type="scientific">Musa troglodytarum</name>
    <name type="common">fe'i banana</name>
    <dbReference type="NCBI Taxonomy" id="320322"/>
    <lineage>
        <taxon>Eukaryota</taxon>
        <taxon>Viridiplantae</taxon>
        <taxon>Streptophyta</taxon>
        <taxon>Embryophyta</taxon>
        <taxon>Tracheophyta</taxon>
        <taxon>Spermatophyta</taxon>
        <taxon>Magnoliopsida</taxon>
        <taxon>Liliopsida</taxon>
        <taxon>Zingiberales</taxon>
        <taxon>Musaceae</taxon>
        <taxon>Musa</taxon>
    </lineage>
</organism>
<keyword evidence="2" id="KW-1185">Reference proteome</keyword>
<reference evidence="1" key="1">
    <citation type="submission" date="2022-05" db="EMBL/GenBank/DDBJ databases">
        <title>The Musa troglodytarum L. genome provides insights into the mechanism of non-climacteric behaviour and enrichment of carotenoids.</title>
        <authorList>
            <person name="Wang J."/>
        </authorList>
    </citation>
    <scope>NUCLEOTIDE SEQUENCE</scope>
    <source>
        <tissue evidence="1">Leaf</tissue>
    </source>
</reference>
<dbReference type="AlphaFoldDB" id="A0A9E7EHA8"/>
<dbReference type="Proteomes" id="UP001055439">
    <property type="component" value="Chromosome 1"/>
</dbReference>
<evidence type="ECO:0000313" key="2">
    <source>
        <dbReference type="Proteomes" id="UP001055439"/>
    </source>
</evidence>
<gene>
    <name evidence="1" type="ORF">MUK42_20150</name>
</gene>
<accession>A0A9E7EHA8</accession>
<sequence length="65" mass="6995">GPEGGTFCCFRDPNRRPPCALHHSSSIGLAAIAGDCRLESSSRNTSACLHATAMNRRQEARLLLL</sequence>
<proteinExistence type="predicted"/>
<evidence type="ECO:0000313" key="1">
    <source>
        <dbReference type="EMBL" id="URD76851.1"/>
    </source>
</evidence>